<dbReference type="EMBL" id="BMHE01000081">
    <property type="protein sequence ID" value="GGA15503.1"/>
    <property type="molecule type" value="Genomic_DNA"/>
</dbReference>
<reference evidence="3" key="1">
    <citation type="journal article" date="2019" name="Int. J. Syst. Evol. Microbiol.">
        <title>The Global Catalogue of Microorganisms (GCM) 10K type strain sequencing project: providing services to taxonomists for standard genome sequencing and annotation.</title>
        <authorList>
            <consortium name="The Broad Institute Genomics Platform"/>
            <consortium name="The Broad Institute Genome Sequencing Center for Infectious Disease"/>
            <person name="Wu L."/>
            <person name="Ma J."/>
        </authorList>
    </citation>
    <scope>NUCLEOTIDE SEQUENCE [LARGE SCALE GENOMIC DNA]</scope>
    <source>
        <strain evidence="3">CGMCC 1.15043</strain>
    </source>
</reference>
<dbReference type="RefSeq" id="WP_189020641.1">
    <property type="nucleotide sequence ID" value="NZ_BMHE01000081.1"/>
</dbReference>
<sequence length="345" mass="39964">MFKLVAKSNFIYFLCASLFIYLIDLVLVRSALYAEHDQILTIGFALDFVVVLPILLYFLIYRKINKSFISVLPFALLGYLALLLFIPAKGQGTLEWVKYLLIPVELTFLGYEIYKLYQLITHFRRNHFIKAHPLETIRKSMEETFPHSNIAPFLLHDLSLFYYAFFAWRKKPYLQPDTAAFRYHTNSNWLITILILSKILLIEGVCVHILFMQWSPIVAWILSIGNVYIILLLVADYRAMCLNPILVSKQVIRLQYGLQLFSYVEITNIESVSVISSEQIAKDRMNTSFIPLVVEPNIRIQLKNANLVIRLFGKRQLVDQIYLFVDNPHEFQTACLTSMEGASGS</sequence>
<accession>A0ABQ1FJ90</accession>
<feature type="transmembrane region" description="Helical" evidence="1">
    <location>
        <begin position="189"/>
        <end position="211"/>
    </location>
</feature>
<proteinExistence type="predicted"/>
<keyword evidence="3" id="KW-1185">Reference proteome</keyword>
<gene>
    <name evidence="2" type="ORF">GCM10008018_70300</name>
</gene>
<evidence type="ECO:0008006" key="4">
    <source>
        <dbReference type="Google" id="ProtNLM"/>
    </source>
</evidence>
<organism evidence="2 3">
    <name type="scientific">Paenibacillus marchantiophytorum</name>
    <dbReference type="NCBI Taxonomy" id="1619310"/>
    <lineage>
        <taxon>Bacteria</taxon>
        <taxon>Bacillati</taxon>
        <taxon>Bacillota</taxon>
        <taxon>Bacilli</taxon>
        <taxon>Bacillales</taxon>
        <taxon>Paenibacillaceae</taxon>
        <taxon>Paenibacillus</taxon>
    </lineage>
</organism>
<feature type="transmembrane region" description="Helical" evidence="1">
    <location>
        <begin position="150"/>
        <end position="168"/>
    </location>
</feature>
<evidence type="ECO:0000256" key="1">
    <source>
        <dbReference type="SAM" id="Phobius"/>
    </source>
</evidence>
<feature type="transmembrane region" description="Helical" evidence="1">
    <location>
        <begin position="68"/>
        <end position="88"/>
    </location>
</feature>
<keyword evidence="1" id="KW-0812">Transmembrane</keyword>
<feature type="transmembrane region" description="Helical" evidence="1">
    <location>
        <begin position="12"/>
        <end position="33"/>
    </location>
</feature>
<feature type="transmembrane region" description="Helical" evidence="1">
    <location>
        <begin position="217"/>
        <end position="235"/>
    </location>
</feature>
<keyword evidence="1" id="KW-1133">Transmembrane helix</keyword>
<protein>
    <recommendedName>
        <fullName evidence="4">Beta-carotene 15,15'-monooxygenase</fullName>
    </recommendedName>
</protein>
<feature type="transmembrane region" description="Helical" evidence="1">
    <location>
        <begin position="39"/>
        <end position="61"/>
    </location>
</feature>
<comment type="caution">
    <text evidence="2">The sequence shown here is derived from an EMBL/GenBank/DDBJ whole genome shotgun (WGS) entry which is preliminary data.</text>
</comment>
<dbReference type="Proteomes" id="UP000615455">
    <property type="component" value="Unassembled WGS sequence"/>
</dbReference>
<name>A0ABQ1FJ90_9BACL</name>
<keyword evidence="1" id="KW-0472">Membrane</keyword>
<evidence type="ECO:0000313" key="3">
    <source>
        <dbReference type="Proteomes" id="UP000615455"/>
    </source>
</evidence>
<evidence type="ECO:0000313" key="2">
    <source>
        <dbReference type="EMBL" id="GGA15503.1"/>
    </source>
</evidence>